<dbReference type="Pfam" id="PF23869">
    <property type="entry name" value="Beta-prop_WDR75_1st"/>
    <property type="match status" value="2"/>
</dbReference>
<sequence>MVRLGGASLVERAPVFSTDGKRLLLCTASTVSVYSVATGLLITQLHGHTAPVTSAVVVQAATVVTHVWTSSLDGTIRLWDFTTGVILTTVHVGLPILSMVIPDLCTLPASSAVKSSGSKLKNPVAFLSVHSTKKEQNCDWNTRIICFNLTSRKPIPGHLAKLRSPGNLVVSPAGGLVGLPDGFKIWVWKVPTGSLENARHIQELLLHHTAKLLQVTFDATETRVAGGDENGRILIWENVGEHKFSSRTEKGGKEKKSQIVHEHPTTNSATTTTCPGVRGSDDAAALTKYHWHSREVQFLIFSSDGVYLLSGGLEGVLVIWQLETGKCQFLPRLGGPLVSIAASPNPSLYAIACLDNAVKFVNIGTLSIERSIQGIKPPVPFPKNVKLHPLRASLEPHERKMVLPTQNISLQFYDTANDQHVGELQVVPRNYLSEGKSKNRTAQLPSTFVSHVAFSADGTSMATVDIGIPEQGIGGGACLKFWDRPSQQLQYSVNTQVDELHEIAALVFHPRELLAVTCSHSDFKVWVPTGTRRNNRRSWRCRSVGSYRQKPMLAAGFSFDGTILAVGAAELITLWNPSTNEMIRVLASSSSAYISLLAFVNHSNCLVAASSGSRGHLTVWDLSTLTVSWDCSMHVEALAVDPVRPNFAVLAALPYTIKNEGWKSIALFINKDSVVALFGVDSPSPTRYWSLRDGIGGTILFFPESVACLALPSAQPALEAAETKNDNAETDADSTKSTLVILTRSREFALLNPYDEEYEHKPLTTKGGQVPDTNALSAFSSMYGKAVTPKKPAAGLLSAVTSKAPWGSLLEGPSHVLPPLTRICIPFMESLLQKQRGQS</sequence>
<organism evidence="10 11">
    <name type="scientific">Sphagnum troendelagicum</name>
    <dbReference type="NCBI Taxonomy" id="128251"/>
    <lineage>
        <taxon>Eukaryota</taxon>
        <taxon>Viridiplantae</taxon>
        <taxon>Streptophyta</taxon>
        <taxon>Embryophyta</taxon>
        <taxon>Bryophyta</taxon>
        <taxon>Sphagnophytina</taxon>
        <taxon>Sphagnopsida</taxon>
        <taxon>Sphagnales</taxon>
        <taxon>Sphagnaceae</taxon>
        <taxon>Sphagnum</taxon>
    </lineage>
</organism>
<dbReference type="SUPFAM" id="SSF50998">
    <property type="entry name" value="Quinoprotein alcohol dehydrogenase-like"/>
    <property type="match status" value="1"/>
</dbReference>
<name>A0ABP0UI71_9BRYO</name>
<keyword evidence="2" id="KW-0690">Ribosome biogenesis</keyword>
<dbReference type="InterPro" id="IPR057644">
    <property type="entry name" value="Beta-prop_WDR75_2nd"/>
</dbReference>
<evidence type="ECO:0000256" key="8">
    <source>
        <dbReference type="SAM" id="MobiDB-lite"/>
    </source>
</evidence>
<reference evidence="10" key="1">
    <citation type="submission" date="2024-02" db="EMBL/GenBank/DDBJ databases">
        <authorList>
            <consortium name="ELIXIR-Norway"/>
            <consortium name="Elixir Norway"/>
        </authorList>
    </citation>
    <scope>NUCLEOTIDE SEQUENCE</scope>
</reference>
<dbReference type="Proteomes" id="UP001497512">
    <property type="component" value="Chromosome 4"/>
</dbReference>
<feature type="region of interest" description="Disordered" evidence="8">
    <location>
        <begin position="245"/>
        <end position="276"/>
    </location>
</feature>
<gene>
    <name evidence="10" type="ORF">CSSPTR1EN2_LOCUS16068</name>
</gene>
<dbReference type="InterPro" id="IPR001680">
    <property type="entry name" value="WD40_rpt"/>
</dbReference>
<feature type="repeat" description="WD" evidence="7">
    <location>
        <begin position="289"/>
        <end position="330"/>
    </location>
</feature>
<dbReference type="SMART" id="SM00320">
    <property type="entry name" value="WD40"/>
    <property type="match status" value="7"/>
</dbReference>
<dbReference type="PROSITE" id="PS00678">
    <property type="entry name" value="WD_REPEATS_1"/>
    <property type="match status" value="1"/>
</dbReference>
<dbReference type="PROSITE" id="PS50294">
    <property type="entry name" value="WD_REPEATS_REGION"/>
    <property type="match status" value="1"/>
</dbReference>
<dbReference type="InterPro" id="IPR019775">
    <property type="entry name" value="WD40_repeat_CS"/>
</dbReference>
<evidence type="ECO:0000256" key="5">
    <source>
        <dbReference type="ARBA" id="ARBA00022737"/>
    </source>
</evidence>
<keyword evidence="11" id="KW-1185">Reference proteome</keyword>
<evidence type="ECO:0000256" key="4">
    <source>
        <dbReference type="ARBA" id="ARBA00022574"/>
    </source>
</evidence>
<dbReference type="PANTHER" id="PTHR45176">
    <property type="entry name" value="TRANSDUCIN FAMILY PROTEIN / WD-40 REPEAT FAMILY PROTEIN-RELATED"/>
    <property type="match status" value="1"/>
</dbReference>
<evidence type="ECO:0000256" key="6">
    <source>
        <dbReference type="ARBA" id="ARBA00023242"/>
    </source>
</evidence>
<evidence type="ECO:0000256" key="1">
    <source>
        <dbReference type="ARBA" id="ARBA00004604"/>
    </source>
</evidence>
<dbReference type="Pfam" id="PF23769">
    <property type="entry name" value="Beta-prop_WDR75_2nd"/>
    <property type="match status" value="1"/>
</dbReference>
<evidence type="ECO:0000256" key="2">
    <source>
        <dbReference type="ARBA" id="ARBA00022517"/>
    </source>
</evidence>
<proteinExistence type="predicted"/>
<dbReference type="InterPro" id="IPR036322">
    <property type="entry name" value="WD40_repeat_dom_sf"/>
</dbReference>
<dbReference type="PROSITE" id="PS50082">
    <property type="entry name" value="WD_REPEATS_2"/>
    <property type="match status" value="2"/>
</dbReference>
<accession>A0ABP0UI71</accession>
<keyword evidence="6" id="KW-0539">Nucleus</keyword>
<evidence type="ECO:0000313" key="10">
    <source>
        <dbReference type="EMBL" id="CAK9222444.1"/>
    </source>
</evidence>
<feature type="repeat" description="WD" evidence="7">
    <location>
        <begin position="45"/>
        <end position="89"/>
    </location>
</feature>
<evidence type="ECO:0000256" key="7">
    <source>
        <dbReference type="PROSITE-ProRule" id="PRU00221"/>
    </source>
</evidence>
<feature type="domain" description="WD repeat-containing protein 75 second beta-propeller" evidence="9">
    <location>
        <begin position="395"/>
        <end position="652"/>
    </location>
</feature>
<keyword evidence="4 7" id="KW-0853">WD repeat</keyword>
<feature type="compositionally biased region" description="Basic and acidic residues" evidence="8">
    <location>
        <begin position="245"/>
        <end position="264"/>
    </location>
</feature>
<dbReference type="PANTHER" id="PTHR45176:SF1">
    <property type="entry name" value="TRANSDUCIN FAMILY PROTEIN _ WD-40 REPEAT FAMILY PROTEIN-RELATED"/>
    <property type="match status" value="1"/>
</dbReference>
<evidence type="ECO:0000256" key="3">
    <source>
        <dbReference type="ARBA" id="ARBA00022552"/>
    </source>
</evidence>
<dbReference type="InterPro" id="IPR011047">
    <property type="entry name" value="Quinoprotein_ADH-like_sf"/>
</dbReference>
<evidence type="ECO:0000313" key="11">
    <source>
        <dbReference type="Proteomes" id="UP001497512"/>
    </source>
</evidence>
<dbReference type="EMBL" id="OZ019896">
    <property type="protein sequence ID" value="CAK9222444.1"/>
    <property type="molecule type" value="Genomic_DNA"/>
</dbReference>
<dbReference type="InterPro" id="IPR015943">
    <property type="entry name" value="WD40/YVTN_repeat-like_dom_sf"/>
</dbReference>
<dbReference type="Gene3D" id="2.130.10.10">
    <property type="entry name" value="YVTN repeat-like/Quinoprotein amine dehydrogenase"/>
    <property type="match status" value="3"/>
</dbReference>
<dbReference type="SUPFAM" id="SSF50978">
    <property type="entry name" value="WD40 repeat-like"/>
    <property type="match status" value="1"/>
</dbReference>
<comment type="subcellular location">
    <subcellularLocation>
        <location evidence="1">Nucleus</location>
        <location evidence="1">Nucleolus</location>
    </subcellularLocation>
</comment>
<keyword evidence="3" id="KW-0698">rRNA processing</keyword>
<protein>
    <recommendedName>
        <fullName evidence="9">WD repeat-containing protein 75 second beta-propeller domain-containing protein</fullName>
    </recommendedName>
</protein>
<evidence type="ECO:0000259" key="9">
    <source>
        <dbReference type="Pfam" id="PF23769"/>
    </source>
</evidence>
<keyword evidence="5" id="KW-0677">Repeat</keyword>